<gene>
    <name evidence="1" type="ORF">HNY73_016335</name>
</gene>
<proteinExistence type="predicted"/>
<protein>
    <submittedName>
        <fullName evidence="1">Uncharacterized protein</fullName>
    </submittedName>
</protein>
<dbReference type="AlphaFoldDB" id="A0A8T0EIJ3"/>
<reference evidence="1" key="1">
    <citation type="journal article" date="2020" name="bioRxiv">
        <title>Chromosome-level reference genome of the European wasp spider Argiope bruennichi: a resource for studies on range expansion and evolutionary adaptation.</title>
        <authorList>
            <person name="Sheffer M.M."/>
            <person name="Hoppe A."/>
            <person name="Krehenwinkel H."/>
            <person name="Uhl G."/>
            <person name="Kuss A.W."/>
            <person name="Jensen L."/>
            <person name="Jensen C."/>
            <person name="Gillespie R.G."/>
            <person name="Hoff K.J."/>
            <person name="Prost S."/>
        </authorList>
    </citation>
    <scope>NUCLEOTIDE SEQUENCE</scope>
</reference>
<dbReference type="Proteomes" id="UP000807504">
    <property type="component" value="Unassembled WGS sequence"/>
</dbReference>
<name>A0A8T0EIJ3_ARGBR</name>
<evidence type="ECO:0000313" key="1">
    <source>
        <dbReference type="EMBL" id="KAF8773700.1"/>
    </source>
</evidence>
<sequence>MWAWEVPLRFDLRSLDTESRVRTISPQNLRLPMPGIEPGPPGKGSVKAQLPRFENLLSLDKSDEEFSEEVELKTKLNRIEDLKSSVCELREKYCDTVKNESEMDKVEDELLDIDSRIEQLEISFQLEKF</sequence>
<keyword evidence="2" id="KW-1185">Reference proteome</keyword>
<accession>A0A8T0EIJ3</accession>
<comment type="caution">
    <text evidence="1">The sequence shown here is derived from an EMBL/GenBank/DDBJ whole genome shotgun (WGS) entry which is preliminary data.</text>
</comment>
<evidence type="ECO:0000313" key="2">
    <source>
        <dbReference type="Proteomes" id="UP000807504"/>
    </source>
</evidence>
<organism evidence="1 2">
    <name type="scientific">Argiope bruennichi</name>
    <name type="common">Wasp spider</name>
    <name type="synonym">Aranea bruennichi</name>
    <dbReference type="NCBI Taxonomy" id="94029"/>
    <lineage>
        <taxon>Eukaryota</taxon>
        <taxon>Metazoa</taxon>
        <taxon>Ecdysozoa</taxon>
        <taxon>Arthropoda</taxon>
        <taxon>Chelicerata</taxon>
        <taxon>Arachnida</taxon>
        <taxon>Araneae</taxon>
        <taxon>Araneomorphae</taxon>
        <taxon>Entelegynae</taxon>
        <taxon>Araneoidea</taxon>
        <taxon>Araneidae</taxon>
        <taxon>Argiope</taxon>
    </lineage>
</organism>
<reference evidence="1" key="2">
    <citation type="submission" date="2020-06" db="EMBL/GenBank/DDBJ databases">
        <authorList>
            <person name="Sheffer M."/>
        </authorList>
    </citation>
    <scope>NUCLEOTIDE SEQUENCE</scope>
</reference>
<dbReference type="EMBL" id="JABXBU010002227">
    <property type="protein sequence ID" value="KAF8773700.1"/>
    <property type="molecule type" value="Genomic_DNA"/>
</dbReference>